<dbReference type="CDD" id="cd06261">
    <property type="entry name" value="TM_PBP2"/>
    <property type="match status" value="1"/>
</dbReference>
<feature type="transmembrane region" description="Helical" evidence="8">
    <location>
        <begin position="21"/>
        <end position="39"/>
    </location>
</feature>
<dbReference type="EMBL" id="CP073078">
    <property type="protein sequence ID" value="QUD88205.1"/>
    <property type="molecule type" value="Genomic_DNA"/>
</dbReference>
<dbReference type="PANTHER" id="PTHR42929">
    <property type="entry name" value="INNER MEMBRANE ABC TRANSPORTER PERMEASE PROTEIN YDCU-RELATED-RELATED"/>
    <property type="match status" value="1"/>
</dbReference>
<feature type="domain" description="ABC transmembrane type-1" evidence="9">
    <location>
        <begin position="69"/>
        <end position="289"/>
    </location>
</feature>
<dbReference type="SUPFAM" id="SSF161098">
    <property type="entry name" value="MetI-like"/>
    <property type="match status" value="1"/>
</dbReference>
<reference evidence="10" key="1">
    <citation type="submission" date="2021-04" db="EMBL/GenBank/DDBJ databases">
        <title>The complete genome sequence of Caulobacter sp. S6.</title>
        <authorList>
            <person name="Tang Y."/>
            <person name="Ouyang W."/>
            <person name="Liu Q."/>
            <person name="Huang B."/>
            <person name="Guo Z."/>
            <person name="Lei P."/>
        </authorList>
    </citation>
    <scope>NUCLEOTIDE SEQUENCE</scope>
    <source>
        <strain evidence="10">S6</strain>
    </source>
</reference>
<dbReference type="InterPro" id="IPR000515">
    <property type="entry name" value="MetI-like"/>
</dbReference>
<comment type="similarity">
    <text evidence="2">Belongs to the binding-protein-dependent transport system permease family. CysTW subfamily.</text>
</comment>
<dbReference type="PROSITE" id="PS50928">
    <property type="entry name" value="ABC_TM1"/>
    <property type="match status" value="1"/>
</dbReference>
<evidence type="ECO:0000256" key="4">
    <source>
        <dbReference type="ARBA" id="ARBA00022475"/>
    </source>
</evidence>
<evidence type="ECO:0000256" key="5">
    <source>
        <dbReference type="ARBA" id="ARBA00022692"/>
    </source>
</evidence>
<dbReference type="GO" id="GO:0005886">
    <property type="term" value="C:plasma membrane"/>
    <property type="evidence" value="ECO:0007669"/>
    <property type="project" value="UniProtKB-SubCell"/>
</dbReference>
<keyword evidence="6 8" id="KW-1133">Transmembrane helix</keyword>
<keyword evidence="7 8" id="KW-0472">Membrane</keyword>
<evidence type="ECO:0000256" key="7">
    <source>
        <dbReference type="ARBA" id="ARBA00023136"/>
    </source>
</evidence>
<evidence type="ECO:0000256" key="2">
    <source>
        <dbReference type="ARBA" id="ARBA00007069"/>
    </source>
</evidence>
<keyword evidence="11" id="KW-1185">Reference proteome</keyword>
<organism evidence="10 11">
    <name type="scientific">Phenylobacterium montanum</name>
    <dbReference type="NCBI Taxonomy" id="2823693"/>
    <lineage>
        <taxon>Bacteria</taxon>
        <taxon>Pseudomonadati</taxon>
        <taxon>Pseudomonadota</taxon>
        <taxon>Alphaproteobacteria</taxon>
        <taxon>Caulobacterales</taxon>
        <taxon>Caulobacteraceae</taxon>
        <taxon>Phenylobacterium</taxon>
    </lineage>
</organism>
<keyword evidence="4" id="KW-1003">Cell membrane</keyword>
<evidence type="ECO:0000256" key="1">
    <source>
        <dbReference type="ARBA" id="ARBA00004651"/>
    </source>
</evidence>
<dbReference type="InterPro" id="IPR035906">
    <property type="entry name" value="MetI-like_sf"/>
</dbReference>
<dbReference type="KEGG" id="caul:KCG34_24785"/>
<gene>
    <name evidence="10" type="ORF">KCG34_24785</name>
</gene>
<evidence type="ECO:0000256" key="6">
    <source>
        <dbReference type="ARBA" id="ARBA00022989"/>
    </source>
</evidence>
<evidence type="ECO:0000256" key="3">
    <source>
        <dbReference type="ARBA" id="ARBA00022448"/>
    </source>
</evidence>
<accession>A0A975FZB4</accession>
<proteinExistence type="inferred from homology"/>
<feature type="transmembrane region" description="Helical" evidence="8">
    <location>
        <begin position="73"/>
        <end position="97"/>
    </location>
</feature>
<evidence type="ECO:0000259" key="9">
    <source>
        <dbReference type="PROSITE" id="PS50928"/>
    </source>
</evidence>
<name>A0A975FZB4_9CAUL</name>
<dbReference type="RefSeq" id="WP_211938256.1">
    <property type="nucleotide sequence ID" value="NZ_CP073078.1"/>
</dbReference>
<keyword evidence="5 8" id="KW-0812">Transmembrane</keyword>
<evidence type="ECO:0000313" key="10">
    <source>
        <dbReference type="EMBL" id="QUD88205.1"/>
    </source>
</evidence>
<feature type="transmembrane region" description="Helical" evidence="8">
    <location>
        <begin position="270"/>
        <end position="292"/>
    </location>
</feature>
<dbReference type="Proteomes" id="UP000676409">
    <property type="component" value="Chromosome"/>
</dbReference>
<protein>
    <submittedName>
        <fullName evidence="10">ABC transporter permease</fullName>
    </submittedName>
</protein>
<feature type="transmembrane region" description="Helical" evidence="8">
    <location>
        <begin position="103"/>
        <end position="124"/>
    </location>
</feature>
<dbReference type="PANTHER" id="PTHR42929:SF1">
    <property type="entry name" value="INNER MEMBRANE ABC TRANSPORTER PERMEASE PROTEIN YDCU-RELATED"/>
    <property type="match status" value="1"/>
</dbReference>
<feature type="transmembrane region" description="Helical" evidence="8">
    <location>
        <begin position="216"/>
        <end position="241"/>
    </location>
</feature>
<sequence length="302" mass="33441">MDEHWKRAKGVFAAVGGPPTFWLLAFFLIPLAIIWTYSFGENTDLVHIAINGTFSNYGHALNPLYLGIIVKSFWFAALTTLLCLVIGFPVAIAITFASEKTKAWLLLLIMLPFWTNLLIRTYALMAVLRTEGYINFTLAFFWNHLSQLTALAGHPLAPFHPLELLHNNFAVVFGLVYVQLPFMVLPLYAALDRLDRSLLEASLDLGAGQFTTFRRVVIPLATPGIISGIIVTLIPSIGAYLTPDLLGGPESMMIANVIERQFKTANNWPFGSALSFMLMYMTFVAIAVQAIVSRGRKKAEAA</sequence>
<keyword evidence="3 8" id="KW-0813">Transport</keyword>
<dbReference type="GO" id="GO:0055085">
    <property type="term" value="P:transmembrane transport"/>
    <property type="evidence" value="ECO:0007669"/>
    <property type="project" value="InterPro"/>
</dbReference>
<dbReference type="AlphaFoldDB" id="A0A975FZB4"/>
<evidence type="ECO:0000256" key="8">
    <source>
        <dbReference type="RuleBase" id="RU363032"/>
    </source>
</evidence>
<evidence type="ECO:0000313" key="11">
    <source>
        <dbReference type="Proteomes" id="UP000676409"/>
    </source>
</evidence>
<feature type="transmembrane region" description="Helical" evidence="8">
    <location>
        <begin position="169"/>
        <end position="191"/>
    </location>
</feature>
<dbReference type="Gene3D" id="1.10.3720.10">
    <property type="entry name" value="MetI-like"/>
    <property type="match status" value="1"/>
</dbReference>
<dbReference type="Pfam" id="PF00528">
    <property type="entry name" value="BPD_transp_1"/>
    <property type="match status" value="1"/>
</dbReference>
<comment type="subcellular location">
    <subcellularLocation>
        <location evidence="1 8">Cell membrane</location>
        <topology evidence="1 8">Multi-pass membrane protein</topology>
    </subcellularLocation>
</comment>